<reference evidence="1" key="3">
    <citation type="submission" date="2020-12" db="UniProtKB">
        <authorList>
            <consortium name="EnsemblPlants"/>
        </authorList>
    </citation>
    <scope>IDENTIFICATION</scope>
</reference>
<organism evidence="1 2">
    <name type="scientific">Physcomitrium patens</name>
    <name type="common">Spreading-leaved earth moss</name>
    <name type="synonym">Physcomitrella patens</name>
    <dbReference type="NCBI Taxonomy" id="3218"/>
    <lineage>
        <taxon>Eukaryota</taxon>
        <taxon>Viridiplantae</taxon>
        <taxon>Streptophyta</taxon>
        <taxon>Embryophyta</taxon>
        <taxon>Bryophyta</taxon>
        <taxon>Bryophytina</taxon>
        <taxon>Bryopsida</taxon>
        <taxon>Funariidae</taxon>
        <taxon>Funariales</taxon>
        <taxon>Funariaceae</taxon>
        <taxon>Physcomitrium</taxon>
    </lineage>
</organism>
<dbReference type="RefSeq" id="XP_024363732.2">
    <property type="nucleotide sequence ID" value="XM_024507964.2"/>
</dbReference>
<protein>
    <submittedName>
        <fullName evidence="1">Uncharacterized protein</fullName>
    </submittedName>
</protein>
<keyword evidence="2" id="KW-1185">Reference proteome</keyword>
<reference evidence="1 2" key="1">
    <citation type="journal article" date="2008" name="Science">
        <title>The Physcomitrella genome reveals evolutionary insights into the conquest of land by plants.</title>
        <authorList>
            <person name="Rensing S."/>
            <person name="Lang D."/>
            <person name="Zimmer A."/>
            <person name="Terry A."/>
            <person name="Salamov A."/>
            <person name="Shapiro H."/>
            <person name="Nishiyama T."/>
            <person name="Perroud P.-F."/>
            <person name="Lindquist E."/>
            <person name="Kamisugi Y."/>
            <person name="Tanahashi T."/>
            <person name="Sakakibara K."/>
            <person name="Fujita T."/>
            <person name="Oishi K."/>
            <person name="Shin-I T."/>
            <person name="Kuroki Y."/>
            <person name="Toyoda A."/>
            <person name="Suzuki Y."/>
            <person name="Hashimoto A."/>
            <person name="Yamaguchi K."/>
            <person name="Sugano A."/>
            <person name="Kohara Y."/>
            <person name="Fujiyama A."/>
            <person name="Anterola A."/>
            <person name="Aoki S."/>
            <person name="Ashton N."/>
            <person name="Barbazuk W.B."/>
            <person name="Barker E."/>
            <person name="Bennetzen J."/>
            <person name="Bezanilla M."/>
            <person name="Blankenship R."/>
            <person name="Cho S.H."/>
            <person name="Dutcher S."/>
            <person name="Estelle M."/>
            <person name="Fawcett J.A."/>
            <person name="Gundlach H."/>
            <person name="Hanada K."/>
            <person name="Heyl A."/>
            <person name="Hicks K.A."/>
            <person name="Hugh J."/>
            <person name="Lohr M."/>
            <person name="Mayer K."/>
            <person name="Melkozernov A."/>
            <person name="Murata T."/>
            <person name="Nelson D."/>
            <person name="Pils B."/>
            <person name="Prigge M."/>
            <person name="Reiss B."/>
            <person name="Renner T."/>
            <person name="Rombauts S."/>
            <person name="Rushton P."/>
            <person name="Sanderfoot A."/>
            <person name="Schween G."/>
            <person name="Shiu S.-H."/>
            <person name="Stueber K."/>
            <person name="Theodoulou F.L."/>
            <person name="Tu H."/>
            <person name="Van de Peer Y."/>
            <person name="Verrier P.J."/>
            <person name="Waters E."/>
            <person name="Wood A."/>
            <person name="Yang L."/>
            <person name="Cove D."/>
            <person name="Cuming A."/>
            <person name="Hasebe M."/>
            <person name="Lucas S."/>
            <person name="Mishler D.B."/>
            <person name="Reski R."/>
            <person name="Grigoriev I."/>
            <person name="Quatrano R.S."/>
            <person name="Boore J.L."/>
        </authorList>
    </citation>
    <scope>NUCLEOTIDE SEQUENCE [LARGE SCALE GENOMIC DNA]</scope>
    <source>
        <strain evidence="1 2">cv. Gransden 2004</strain>
    </source>
</reference>
<dbReference type="InParanoid" id="A0A7I4D3R9"/>
<dbReference type="GeneID" id="112276554"/>
<reference evidence="1 2" key="2">
    <citation type="journal article" date="2018" name="Plant J.">
        <title>The Physcomitrella patens chromosome-scale assembly reveals moss genome structure and evolution.</title>
        <authorList>
            <person name="Lang D."/>
            <person name="Ullrich K.K."/>
            <person name="Murat F."/>
            <person name="Fuchs J."/>
            <person name="Jenkins J."/>
            <person name="Haas F.B."/>
            <person name="Piednoel M."/>
            <person name="Gundlach H."/>
            <person name="Van Bel M."/>
            <person name="Meyberg R."/>
            <person name="Vives C."/>
            <person name="Morata J."/>
            <person name="Symeonidi A."/>
            <person name="Hiss M."/>
            <person name="Muchero W."/>
            <person name="Kamisugi Y."/>
            <person name="Saleh O."/>
            <person name="Blanc G."/>
            <person name="Decker E.L."/>
            <person name="van Gessel N."/>
            <person name="Grimwood J."/>
            <person name="Hayes R.D."/>
            <person name="Graham S.W."/>
            <person name="Gunter L.E."/>
            <person name="McDaniel S.F."/>
            <person name="Hoernstein S.N.W."/>
            <person name="Larsson A."/>
            <person name="Li F.W."/>
            <person name="Perroud P.F."/>
            <person name="Phillips J."/>
            <person name="Ranjan P."/>
            <person name="Rokshar D.S."/>
            <person name="Rothfels C.J."/>
            <person name="Schneider L."/>
            <person name="Shu S."/>
            <person name="Stevenson D.W."/>
            <person name="Thummler F."/>
            <person name="Tillich M."/>
            <person name="Villarreal Aguilar J.C."/>
            <person name="Widiez T."/>
            <person name="Wong G.K."/>
            <person name="Wymore A."/>
            <person name="Zhang Y."/>
            <person name="Zimmer A.D."/>
            <person name="Quatrano R.S."/>
            <person name="Mayer K.F.X."/>
            <person name="Goodstein D."/>
            <person name="Casacuberta J.M."/>
            <person name="Vandepoele K."/>
            <person name="Reski R."/>
            <person name="Cuming A.C."/>
            <person name="Tuskan G.A."/>
            <person name="Maumus F."/>
            <person name="Salse J."/>
            <person name="Schmutz J."/>
            <person name="Rensing S.A."/>
        </authorList>
    </citation>
    <scope>NUCLEOTIDE SEQUENCE [LARGE SCALE GENOMIC DNA]</scope>
    <source>
        <strain evidence="1 2">cv. Gransden 2004</strain>
    </source>
</reference>
<dbReference type="Gramene" id="Pp3c2_15740V3.2">
    <property type="protein sequence ID" value="Pp3c2_15740V3.2"/>
    <property type="gene ID" value="Pp3c2_15740"/>
</dbReference>
<dbReference type="Proteomes" id="UP000006727">
    <property type="component" value="Chromosome 2"/>
</dbReference>
<evidence type="ECO:0000313" key="1">
    <source>
        <dbReference type="EnsemblPlants" id="Pp3c2_15740V3.2"/>
    </source>
</evidence>
<dbReference type="EnsemblPlants" id="Pp3c2_15740V3.2">
    <property type="protein sequence ID" value="Pp3c2_15740V3.2"/>
    <property type="gene ID" value="Pp3c2_15740"/>
</dbReference>
<proteinExistence type="predicted"/>
<evidence type="ECO:0000313" key="2">
    <source>
        <dbReference type="Proteomes" id="UP000006727"/>
    </source>
</evidence>
<name>A0A7I4D3R9_PHYPA</name>
<dbReference type="AlphaFoldDB" id="A0A7I4D3R9"/>
<accession>A0A7I4D3R9</accession>
<sequence length="164" mass="18286">MASNLQAAGCCSSFTTVVLFAGVRGSPNSPHRLAKTTSPRNSLQGEDDYNLSNVDYDDVTSKWLSADFLNLRLRSNGLICKEAIQALRKHFKQMDEQQPVTPSEAVSSKSVRKVVQERAPPSARQVNTRPLPNVIFYDETVHSQLYNSSSTYKTTFSFLDESFC</sequence>
<dbReference type="EMBL" id="ABEU02000002">
    <property type="status" value="NOT_ANNOTATED_CDS"/>
    <property type="molecule type" value="Genomic_DNA"/>
</dbReference>